<feature type="site" description="Interaction with phosphoserine on interacting protein" evidence="2">
    <location>
        <position position="137"/>
    </location>
</feature>
<dbReference type="RefSeq" id="XP_010939738.1">
    <property type="nucleotide sequence ID" value="XM_010941436.3"/>
</dbReference>
<dbReference type="GeneID" id="105058486"/>
<dbReference type="PRINTS" id="PR00305">
    <property type="entry name" value="1433ZETA"/>
</dbReference>
<dbReference type="Gene3D" id="1.20.190.20">
    <property type="entry name" value="14-3-3 domain"/>
    <property type="match status" value="1"/>
</dbReference>
<dbReference type="SUPFAM" id="SSF48445">
    <property type="entry name" value="14-3-3 protein"/>
    <property type="match status" value="1"/>
</dbReference>
<keyword evidence="4" id="KW-1185">Reference proteome</keyword>
<gene>
    <name evidence="5" type="primary">LOC105058486</name>
</gene>
<feature type="domain" description="14-3-3" evidence="3">
    <location>
        <begin position="9"/>
        <end position="248"/>
    </location>
</feature>
<organism evidence="4 5">
    <name type="scientific">Elaeis guineensis var. tenera</name>
    <name type="common">Oil palm</name>
    <dbReference type="NCBI Taxonomy" id="51953"/>
    <lineage>
        <taxon>Eukaryota</taxon>
        <taxon>Viridiplantae</taxon>
        <taxon>Streptophyta</taxon>
        <taxon>Embryophyta</taxon>
        <taxon>Tracheophyta</taxon>
        <taxon>Spermatophyta</taxon>
        <taxon>Magnoliopsida</taxon>
        <taxon>Liliopsida</taxon>
        <taxon>Arecaceae</taxon>
        <taxon>Arecoideae</taxon>
        <taxon>Cocoseae</taxon>
        <taxon>Elaeidinae</taxon>
        <taxon>Elaeis</taxon>
    </lineage>
</organism>
<comment type="similarity">
    <text evidence="1">Belongs to the 14-3-3 family.</text>
</comment>
<sequence length="249" mass="28765">MEFDEFLTRKQYVCLAKLAEKADRYEEMARWMEKIIRKPCFKDFTAEERCLFAVAYKNVVGSRRSSWWAIFSMEHKEESRRNEADAAIIKRYRVRIEAELSSIIEGVLGLLDSHLIPSAGSAESKVFYLKLKGDCYRYIAEFRAWEERRQAAKDAAAAYYAAQGIAHVDLGPTHPVRLELELNFSEFFHDIMNSLDMACSIADKAFKSALDDLDNLGMDFYKDSTLIMQLLRDNLTLWKAGAQRQTVEP</sequence>
<dbReference type="PANTHER" id="PTHR18860">
    <property type="entry name" value="14-3-3 PROTEIN"/>
    <property type="match status" value="1"/>
</dbReference>
<evidence type="ECO:0000259" key="3">
    <source>
        <dbReference type="SMART" id="SM00101"/>
    </source>
</evidence>
<evidence type="ECO:0000313" key="5">
    <source>
        <dbReference type="RefSeq" id="XP_010939738.1"/>
    </source>
</evidence>
<evidence type="ECO:0000256" key="1">
    <source>
        <dbReference type="ARBA" id="ARBA00006141"/>
    </source>
</evidence>
<name>A0A6I9SHH8_ELAGV</name>
<protein>
    <submittedName>
        <fullName evidence="5">14-3-3-like protein GF14 lambda</fullName>
    </submittedName>
</protein>
<dbReference type="Pfam" id="PF00244">
    <property type="entry name" value="14-3-3"/>
    <property type="match status" value="1"/>
</dbReference>
<dbReference type="InParanoid" id="A0A6I9SHH8"/>
<dbReference type="Proteomes" id="UP000504607">
    <property type="component" value="Chromosome 15"/>
</dbReference>
<dbReference type="InterPro" id="IPR036815">
    <property type="entry name" value="14-3-3_dom_sf"/>
</dbReference>
<evidence type="ECO:0000313" key="4">
    <source>
        <dbReference type="Proteomes" id="UP000504607"/>
    </source>
</evidence>
<dbReference type="KEGG" id="egu:105058486"/>
<dbReference type="InterPro" id="IPR000308">
    <property type="entry name" value="14-3-3"/>
</dbReference>
<dbReference type="InterPro" id="IPR023410">
    <property type="entry name" value="14-3-3_domain"/>
</dbReference>
<dbReference type="OrthoDB" id="10375480at2759"/>
<dbReference type="PIRSF" id="PIRSF000868">
    <property type="entry name" value="14-3-3"/>
    <property type="match status" value="1"/>
</dbReference>
<accession>A0A6I9SHH8</accession>
<dbReference type="AlphaFoldDB" id="A0A6I9SHH8"/>
<feature type="site" description="Interaction with phosphoserine on interacting protein" evidence="2">
    <location>
        <position position="64"/>
    </location>
</feature>
<dbReference type="SMART" id="SM00101">
    <property type="entry name" value="14_3_3"/>
    <property type="match status" value="1"/>
</dbReference>
<evidence type="ECO:0000256" key="2">
    <source>
        <dbReference type="PIRSR" id="PIRSR000868-1"/>
    </source>
</evidence>
<reference evidence="5" key="1">
    <citation type="submission" date="2025-08" db="UniProtKB">
        <authorList>
            <consortium name="RefSeq"/>
        </authorList>
    </citation>
    <scope>IDENTIFICATION</scope>
</reference>
<proteinExistence type="inferred from homology"/>